<reference evidence="2 3" key="1">
    <citation type="submission" date="2023-02" db="EMBL/GenBank/DDBJ databases">
        <title>LHISI_Scaffold_Assembly.</title>
        <authorList>
            <person name="Stuart O.P."/>
            <person name="Cleave R."/>
            <person name="Magrath M.J.L."/>
            <person name="Mikheyev A.S."/>
        </authorList>
    </citation>
    <scope>NUCLEOTIDE SEQUENCE [LARGE SCALE GENOMIC DNA]</scope>
    <source>
        <strain evidence="2">Daus_M_001</strain>
        <tissue evidence="2">Leg muscle</tissue>
    </source>
</reference>
<proteinExistence type="predicted"/>
<name>A0ABQ9HLJ2_9NEOP</name>
<dbReference type="Proteomes" id="UP001159363">
    <property type="component" value="Chromosome X"/>
</dbReference>
<protein>
    <submittedName>
        <fullName evidence="2">Uncharacterized protein</fullName>
    </submittedName>
</protein>
<feature type="compositionally biased region" description="Polar residues" evidence="1">
    <location>
        <begin position="62"/>
        <end position="71"/>
    </location>
</feature>
<dbReference type="EMBL" id="JARBHB010000004">
    <property type="protein sequence ID" value="KAJ8885024.1"/>
    <property type="molecule type" value="Genomic_DNA"/>
</dbReference>
<feature type="region of interest" description="Disordered" evidence="1">
    <location>
        <begin position="28"/>
        <end position="75"/>
    </location>
</feature>
<comment type="caution">
    <text evidence="2">The sequence shown here is derived from an EMBL/GenBank/DDBJ whole genome shotgun (WGS) entry which is preliminary data.</text>
</comment>
<organism evidence="2 3">
    <name type="scientific">Dryococelus australis</name>
    <dbReference type="NCBI Taxonomy" id="614101"/>
    <lineage>
        <taxon>Eukaryota</taxon>
        <taxon>Metazoa</taxon>
        <taxon>Ecdysozoa</taxon>
        <taxon>Arthropoda</taxon>
        <taxon>Hexapoda</taxon>
        <taxon>Insecta</taxon>
        <taxon>Pterygota</taxon>
        <taxon>Neoptera</taxon>
        <taxon>Polyneoptera</taxon>
        <taxon>Phasmatodea</taxon>
        <taxon>Verophasmatodea</taxon>
        <taxon>Anareolatae</taxon>
        <taxon>Phasmatidae</taxon>
        <taxon>Eurycanthinae</taxon>
        <taxon>Dryococelus</taxon>
    </lineage>
</organism>
<keyword evidence="3" id="KW-1185">Reference proteome</keyword>
<evidence type="ECO:0000256" key="1">
    <source>
        <dbReference type="SAM" id="MobiDB-lite"/>
    </source>
</evidence>
<evidence type="ECO:0000313" key="2">
    <source>
        <dbReference type="EMBL" id="KAJ8885024.1"/>
    </source>
</evidence>
<gene>
    <name evidence="2" type="ORF">PR048_011220</name>
</gene>
<evidence type="ECO:0000313" key="3">
    <source>
        <dbReference type="Proteomes" id="UP001159363"/>
    </source>
</evidence>
<sequence length="193" mass="21997">MQKSKYGKDSRPIPRLIQMKYGEVLTSEEGKKTYQKGNSKMKKIKGLATGKGNPKRRKQGKENSSQPSSNSIDEENGNLEAYAENLLASEIPGVEYETPQMIVNINTGKFILADGVQNKIHYKYFNLLMKRIGIMVQELRVVGRNNTQFFLKENYVFTVMIFDIVAVLPNADISLKERKLIYIFPGKVDVKEQ</sequence>
<accession>A0ABQ9HLJ2</accession>